<dbReference type="Gene3D" id="3.40.50.10330">
    <property type="entry name" value="Probable inorganic polyphosphate/atp-NAD kinase, domain 1"/>
    <property type="match status" value="1"/>
</dbReference>
<evidence type="ECO:0000256" key="5">
    <source>
        <dbReference type="ARBA" id="ARBA00022741"/>
    </source>
</evidence>
<keyword evidence="8" id="KW-0460">Magnesium</keyword>
<keyword evidence="4" id="KW-0479">Metal-binding</keyword>
<dbReference type="InterPro" id="IPR016064">
    <property type="entry name" value="NAD/diacylglycerol_kinase_sf"/>
</dbReference>
<evidence type="ECO:0000256" key="10">
    <source>
        <dbReference type="ARBA" id="ARBA00023209"/>
    </source>
</evidence>
<evidence type="ECO:0000256" key="1">
    <source>
        <dbReference type="ARBA" id="ARBA00001946"/>
    </source>
</evidence>
<dbReference type="InterPro" id="IPR045540">
    <property type="entry name" value="YegS/DAGK_C"/>
</dbReference>
<dbReference type="NCBIfam" id="TIGR00147">
    <property type="entry name" value="YegS/Rv2252/BmrU family lipid kinase"/>
    <property type="match status" value="1"/>
</dbReference>
<accession>A0A6J6FM08</accession>
<dbReference type="PANTHER" id="PTHR12358:SF106">
    <property type="entry name" value="LIPID KINASE YEGS"/>
    <property type="match status" value="1"/>
</dbReference>
<dbReference type="InterPro" id="IPR050187">
    <property type="entry name" value="Lipid_Phosphate_FormReg"/>
</dbReference>
<evidence type="ECO:0000256" key="2">
    <source>
        <dbReference type="ARBA" id="ARBA00022516"/>
    </source>
</evidence>
<reference evidence="13" key="1">
    <citation type="submission" date="2020-05" db="EMBL/GenBank/DDBJ databases">
        <authorList>
            <person name="Chiriac C."/>
            <person name="Salcher M."/>
            <person name="Ghai R."/>
            <person name="Kavagutti S V."/>
        </authorList>
    </citation>
    <scope>NUCLEOTIDE SEQUENCE</scope>
</reference>
<keyword evidence="11" id="KW-1208">Phospholipid metabolism</keyword>
<evidence type="ECO:0000256" key="9">
    <source>
        <dbReference type="ARBA" id="ARBA00023098"/>
    </source>
</evidence>
<keyword evidence="9" id="KW-0443">Lipid metabolism</keyword>
<dbReference type="InterPro" id="IPR005218">
    <property type="entry name" value="Diacylglycerol/lipid_kinase"/>
</dbReference>
<organism evidence="13">
    <name type="scientific">freshwater metagenome</name>
    <dbReference type="NCBI Taxonomy" id="449393"/>
    <lineage>
        <taxon>unclassified sequences</taxon>
        <taxon>metagenomes</taxon>
        <taxon>ecological metagenomes</taxon>
    </lineage>
</organism>
<comment type="cofactor">
    <cofactor evidence="1">
        <name>Mg(2+)</name>
        <dbReference type="ChEBI" id="CHEBI:18420"/>
    </cofactor>
</comment>
<dbReference type="SUPFAM" id="SSF111331">
    <property type="entry name" value="NAD kinase/diacylglycerol kinase-like"/>
    <property type="match status" value="1"/>
</dbReference>
<name>A0A6J6FM08_9ZZZZ</name>
<keyword evidence="5" id="KW-0547">Nucleotide-binding</keyword>
<sequence length="288" mass="31283">MLILAINPISGRGYARRKAKKASQHFSSLGIHTIEVEGNSLLDFRARFSAELRNESVTGVIALGGDGFIHEIIQHLVSRNLPLGVIPCGTGNDFARSLGIYQLSFEKQLDVIGKPITKSIDLGLVGKSWFAAILSSGFDALVNERANLMTWPKGRMKYNIAMIEKLIALKPHPYRIRLDQSEIHVEATLVTVANGASYGGGMKVCPEASLDDGLFDVMVLGKVSRIELLKVFPKVYRGTHVGHPAVTFYRCSEIEIDGFGSSFADGEPVSRLPLTATCVSGALKVWAA</sequence>
<keyword evidence="2" id="KW-0444">Lipid biosynthesis</keyword>
<evidence type="ECO:0000256" key="11">
    <source>
        <dbReference type="ARBA" id="ARBA00023264"/>
    </source>
</evidence>
<dbReference type="InterPro" id="IPR017438">
    <property type="entry name" value="ATP-NAD_kinase_N"/>
</dbReference>
<dbReference type="PROSITE" id="PS50146">
    <property type="entry name" value="DAGK"/>
    <property type="match status" value="1"/>
</dbReference>
<dbReference type="Gene3D" id="2.60.200.40">
    <property type="match status" value="1"/>
</dbReference>
<evidence type="ECO:0000313" key="13">
    <source>
        <dbReference type="EMBL" id="CAB4585498.1"/>
    </source>
</evidence>
<evidence type="ECO:0000259" key="12">
    <source>
        <dbReference type="PROSITE" id="PS50146"/>
    </source>
</evidence>
<proteinExistence type="predicted"/>
<dbReference type="GO" id="GO:0008654">
    <property type="term" value="P:phospholipid biosynthetic process"/>
    <property type="evidence" value="ECO:0007669"/>
    <property type="project" value="UniProtKB-KW"/>
</dbReference>
<keyword evidence="10" id="KW-0594">Phospholipid biosynthesis</keyword>
<dbReference type="GO" id="GO:0005886">
    <property type="term" value="C:plasma membrane"/>
    <property type="evidence" value="ECO:0007669"/>
    <property type="project" value="TreeGrafter"/>
</dbReference>
<evidence type="ECO:0000256" key="3">
    <source>
        <dbReference type="ARBA" id="ARBA00022679"/>
    </source>
</evidence>
<evidence type="ECO:0000256" key="4">
    <source>
        <dbReference type="ARBA" id="ARBA00022723"/>
    </source>
</evidence>
<dbReference type="PANTHER" id="PTHR12358">
    <property type="entry name" value="SPHINGOSINE KINASE"/>
    <property type="match status" value="1"/>
</dbReference>
<dbReference type="InterPro" id="IPR001206">
    <property type="entry name" value="Diacylglycerol_kinase_cat_dom"/>
</dbReference>
<dbReference type="GO" id="GO:0046872">
    <property type="term" value="F:metal ion binding"/>
    <property type="evidence" value="ECO:0007669"/>
    <property type="project" value="UniProtKB-KW"/>
</dbReference>
<dbReference type="GO" id="GO:0004143">
    <property type="term" value="F:ATP-dependent diacylglycerol kinase activity"/>
    <property type="evidence" value="ECO:0007669"/>
    <property type="project" value="TreeGrafter"/>
</dbReference>
<dbReference type="AlphaFoldDB" id="A0A6J6FM08"/>
<dbReference type="Pfam" id="PF19279">
    <property type="entry name" value="YegS_C"/>
    <property type="match status" value="1"/>
</dbReference>
<keyword evidence="3" id="KW-0808">Transferase</keyword>
<gene>
    <name evidence="13" type="ORF">UFOPK1755_00789</name>
</gene>
<keyword evidence="6" id="KW-0418">Kinase</keyword>
<dbReference type="EMBL" id="CAEZTX010000083">
    <property type="protein sequence ID" value="CAB4585498.1"/>
    <property type="molecule type" value="Genomic_DNA"/>
</dbReference>
<dbReference type="GO" id="GO:0005524">
    <property type="term" value="F:ATP binding"/>
    <property type="evidence" value="ECO:0007669"/>
    <property type="project" value="UniProtKB-KW"/>
</dbReference>
<dbReference type="SMART" id="SM00046">
    <property type="entry name" value="DAGKc"/>
    <property type="match status" value="1"/>
</dbReference>
<evidence type="ECO:0000256" key="7">
    <source>
        <dbReference type="ARBA" id="ARBA00022840"/>
    </source>
</evidence>
<feature type="domain" description="DAGKc" evidence="12">
    <location>
        <begin position="1"/>
        <end position="128"/>
    </location>
</feature>
<evidence type="ECO:0000256" key="6">
    <source>
        <dbReference type="ARBA" id="ARBA00022777"/>
    </source>
</evidence>
<evidence type="ECO:0000256" key="8">
    <source>
        <dbReference type="ARBA" id="ARBA00022842"/>
    </source>
</evidence>
<dbReference type="Pfam" id="PF00781">
    <property type="entry name" value="DAGK_cat"/>
    <property type="match status" value="1"/>
</dbReference>
<protein>
    <submittedName>
        <fullName evidence="13">Unannotated protein</fullName>
    </submittedName>
</protein>
<keyword evidence="7" id="KW-0067">ATP-binding</keyword>